<sequence>MSTITISTLWPAALAPTNDLTKFVQISRVAQNIYEEAGLGGSADIFSGKLTRDGGDVTQVAIKCIRTFNIEKDASADMERLQKVM</sequence>
<proteinExistence type="predicted"/>
<evidence type="ECO:0000313" key="2">
    <source>
        <dbReference type="Proteomes" id="UP000663850"/>
    </source>
</evidence>
<evidence type="ECO:0008006" key="3">
    <source>
        <dbReference type="Google" id="ProtNLM"/>
    </source>
</evidence>
<dbReference type="AlphaFoldDB" id="A0A8H3C8I4"/>
<protein>
    <recommendedName>
        <fullName evidence="3">Protein kinase domain-containing protein</fullName>
    </recommendedName>
</protein>
<organism evidence="1 2">
    <name type="scientific">Rhizoctonia solani</name>
    <dbReference type="NCBI Taxonomy" id="456999"/>
    <lineage>
        <taxon>Eukaryota</taxon>
        <taxon>Fungi</taxon>
        <taxon>Dikarya</taxon>
        <taxon>Basidiomycota</taxon>
        <taxon>Agaricomycotina</taxon>
        <taxon>Agaricomycetes</taxon>
        <taxon>Cantharellales</taxon>
        <taxon>Ceratobasidiaceae</taxon>
        <taxon>Rhizoctonia</taxon>
    </lineage>
</organism>
<evidence type="ECO:0000313" key="1">
    <source>
        <dbReference type="EMBL" id="CAE6473842.1"/>
    </source>
</evidence>
<dbReference type="EMBL" id="CAJMWZ010003402">
    <property type="protein sequence ID" value="CAE6473842.1"/>
    <property type="molecule type" value="Genomic_DNA"/>
</dbReference>
<comment type="caution">
    <text evidence="1">The sequence shown here is derived from an EMBL/GenBank/DDBJ whole genome shotgun (WGS) entry which is preliminary data.</text>
</comment>
<accession>A0A8H3C8I4</accession>
<dbReference type="Proteomes" id="UP000663850">
    <property type="component" value="Unassembled WGS sequence"/>
</dbReference>
<reference evidence="1" key="1">
    <citation type="submission" date="2021-01" db="EMBL/GenBank/DDBJ databases">
        <authorList>
            <person name="Kaushik A."/>
        </authorList>
    </citation>
    <scope>NUCLEOTIDE SEQUENCE</scope>
    <source>
        <strain evidence="1">Type strain: AG8-Rh-89/</strain>
    </source>
</reference>
<name>A0A8H3C8I4_9AGAM</name>
<gene>
    <name evidence="1" type="ORF">RDB_LOCUS66034</name>
</gene>